<gene>
    <name evidence="1" type="ORF">UFOVP694_63</name>
</gene>
<evidence type="ECO:0000313" key="1">
    <source>
        <dbReference type="EMBL" id="CAB4157960.1"/>
    </source>
</evidence>
<name>A0A6J5NE21_9CAUD</name>
<proteinExistence type="predicted"/>
<organism evidence="1">
    <name type="scientific">uncultured Caudovirales phage</name>
    <dbReference type="NCBI Taxonomy" id="2100421"/>
    <lineage>
        <taxon>Viruses</taxon>
        <taxon>Duplodnaviria</taxon>
        <taxon>Heunggongvirae</taxon>
        <taxon>Uroviricota</taxon>
        <taxon>Caudoviricetes</taxon>
        <taxon>Peduoviridae</taxon>
        <taxon>Maltschvirus</taxon>
        <taxon>Maltschvirus maltsch</taxon>
    </lineage>
</organism>
<sequence length="113" mass="12053">MAFPGTYNFSYYRGDTNQFVVRPKNSTDGSAFDLAGYTAQFVVATARGEAGTQYPMTAVVNASTDIVTCTIEPADGRDLTPGTFVYDVQITNGLQIYTLLTGTISVTDDITGA</sequence>
<protein>
    <submittedName>
        <fullName evidence="1">Uncharacterized protein</fullName>
    </submittedName>
</protein>
<reference evidence="1" key="1">
    <citation type="submission" date="2020-04" db="EMBL/GenBank/DDBJ databases">
        <authorList>
            <person name="Chiriac C."/>
            <person name="Salcher M."/>
            <person name="Ghai R."/>
            <person name="Kavagutti S V."/>
        </authorList>
    </citation>
    <scope>NUCLEOTIDE SEQUENCE</scope>
</reference>
<dbReference type="EMBL" id="LR796651">
    <property type="protein sequence ID" value="CAB4157960.1"/>
    <property type="molecule type" value="Genomic_DNA"/>
</dbReference>
<accession>A0A6J5NE21</accession>